<reference evidence="3" key="1">
    <citation type="submission" date="2021-02" db="EMBL/GenBank/DDBJ databases">
        <authorList>
            <person name="Dougan E. K."/>
            <person name="Rhodes N."/>
            <person name="Thang M."/>
            <person name="Chan C."/>
        </authorList>
    </citation>
    <scope>NUCLEOTIDE SEQUENCE</scope>
</reference>
<feature type="region of interest" description="Disordered" evidence="1">
    <location>
        <begin position="202"/>
        <end position="226"/>
    </location>
</feature>
<feature type="non-terminal residue" evidence="3">
    <location>
        <position position="226"/>
    </location>
</feature>
<accession>A0A812J757</accession>
<protein>
    <submittedName>
        <fullName evidence="3">Uncharacterized protein</fullName>
    </submittedName>
</protein>
<organism evidence="3 4">
    <name type="scientific">Symbiodinium natans</name>
    <dbReference type="NCBI Taxonomy" id="878477"/>
    <lineage>
        <taxon>Eukaryota</taxon>
        <taxon>Sar</taxon>
        <taxon>Alveolata</taxon>
        <taxon>Dinophyceae</taxon>
        <taxon>Suessiales</taxon>
        <taxon>Symbiodiniaceae</taxon>
        <taxon>Symbiodinium</taxon>
    </lineage>
</organism>
<dbReference type="Proteomes" id="UP000604046">
    <property type="component" value="Unassembled WGS sequence"/>
</dbReference>
<feature type="transmembrane region" description="Helical" evidence="2">
    <location>
        <begin position="38"/>
        <end position="57"/>
    </location>
</feature>
<evidence type="ECO:0000313" key="4">
    <source>
        <dbReference type="Proteomes" id="UP000604046"/>
    </source>
</evidence>
<proteinExistence type="predicted"/>
<sequence length="226" mass="24102">MWAAAAAASFRLAIIGGSGRNLQPRFSMACTMMGMRKLILIWLCGTGDALTDAYFLYEKIAAHEDTRPVMLALCICCAFLLACLHGAKAIDISVMMADDWSRKNLEEASVSTATSPALLTIAIFRPSVLRDYVDFIETPHPGNSRMLADLIFEDIPLLSLNIFDISQSGSSASMLNWAALGTSIANILVCCLLIRSNDTESSSKTVSSKTADGVPAANSALGAVEA</sequence>
<comment type="caution">
    <text evidence="3">The sequence shown here is derived from an EMBL/GenBank/DDBJ whole genome shotgun (WGS) entry which is preliminary data.</text>
</comment>
<keyword evidence="2" id="KW-1133">Transmembrane helix</keyword>
<dbReference type="AlphaFoldDB" id="A0A812J757"/>
<dbReference type="EMBL" id="CAJNDS010000379">
    <property type="protein sequence ID" value="CAE7199278.1"/>
    <property type="molecule type" value="Genomic_DNA"/>
</dbReference>
<evidence type="ECO:0000256" key="1">
    <source>
        <dbReference type="SAM" id="MobiDB-lite"/>
    </source>
</evidence>
<evidence type="ECO:0000313" key="3">
    <source>
        <dbReference type="EMBL" id="CAE7199278.1"/>
    </source>
</evidence>
<gene>
    <name evidence="3" type="ORF">SNAT2548_LOCUS5830</name>
</gene>
<keyword evidence="2" id="KW-0812">Transmembrane</keyword>
<evidence type="ECO:0000256" key="2">
    <source>
        <dbReference type="SAM" id="Phobius"/>
    </source>
</evidence>
<feature type="transmembrane region" description="Helical" evidence="2">
    <location>
        <begin position="69"/>
        <end position="87"/>
    </location>
</feature>
<name>A0A812J757_9DINO</name>
<keyword evidence="4" id="KW-1185">Reference proteome</keyword>
<keyword evidence="2" id="KW-0472">Membrane</keyword>